<keyword evidence="4" id="KW-1185">Reference proteome</keyword>
<comment type="caution">
    <text evidence="3">The sequence shown here is derived from an EMBL/GenBank/DDBJ whole genome shotgun (WGS) entry which is preliminary data.</text>
</comment>
<dbReference type="PANTHER" id="PTHR46268">
    <property type="entry name" value="STRESS RESPONSE PROTEIN NHAX"/>
    <property type="match status" value="1"/>
</dbReference>
<dbReference type="PANTHER" id="PTHR46268:SF6">
    <property type="entry name" value="UNIVERSAL STRESS PROTEIN UP12"/>
    <property type="match status" value="1"/>
</dbReference>
<evidence type="ECO:0000256" key="1">
    <source>
        <dbReference type="ARBA" id="ARBA00008791"/>
    </source>
</evidence>
<dbReference type="Gene3D" id="3.40.50.620">
    <property type="entry name" value="HUPs"/>
    <property type="match status" value="1"/>
</dbReference>
<dbReference type="AlphaFoldDB" id="A0AAE2ZP16"/>
<dbReference type="EMBL" id="JAICBX010000002">
    <property type="protein sequence ID" value="MBW8638280.1"/>
    <property type="molecule type" value="Genomic_DNA"/>
</dbReference>
<gene>
    <name evidence="3" type="ORF">K1W69_13875</name>
</gene>
<dbReference type="InterPro" id="IPR006016">
    <property type="entry name" value="UspA"/>
</dbReference>
<dbReference type="Pfam" id="PF00582">
    <property type="entry name" value="Usp"/>
    <property type="match status" value="1"/>
</dbReference>
<reference evidence="3" key="1">
    <citation type="submission" date="2021-08" db="EMBL/GenBank/DDBJ databases">
        <title>Hoeflea bacterium WL0058 sp. nov., isolated from the sediment.</title>
        <authorList>
            <person name="Wang L."/>
            <person name="Zhang D."/>
        </authorList>
    </citation>
    <scope>NUCLEOTIDE SEQUENCE</scope>
    <source>
        <strain evidence="3">WL0058</strain>
    </source>
</reference>
<evidence type="ECO:0000259" key="2">
    <source>
        <dbReference type="Pfam" id="PF00582"/>
    </source>
</evidence>
<evidence type="ECO:0000313" key="3">
    <source>
        <dbReference type="EMBL" id="MBW8638280.1"/>
    </source>
</evidence>
<name>A0AAE2ZP16_9HYPH</name>
<dbReference type="InterPro" id="IPR014729">
    <property type="entry name" value="Rossmann-like_a/b/a_fold"/>
</dbReference>
<comment type="similarity">
    <text evidence="1">Belongs to the universal stress protein A family.</text>
</comment>
<dbReference type="PRINTS" id="PR01438">
    <property type="entry name" value="UNVRSLSTRESS"/>
</dbReference>
<feature type="domain" description="UspA" evidence="2">
    <location>
        <begin position="1"/>
        <end position="137"/>
    </location>
</feature>
<accession>A0AAE2ZP16</accession>
<dbReference type="RefSeq" id="WP_220228918.1">
    <property type="nucleotide sequence ID" value="NZ_JAICBX010000002.1"/>
</dbReference>
<organism evidence="3 4">
    <name type="scientific">Flavimaribacter sediminis</name>
    <dbReference type="NCBI Taxonomy" id="2865987"/>
    <lineage>
        <taxon>Bacteria</taxon>
        <taxon>Pseudomonadati</taxon>
        <taxon>Pseudomonadota</taxon>
        <taxon>Alphaproteobacteria</taxon>
        <taxon>Hyphomicrobiales</taxon>
        <taxon>Rhizobiaceae</taxon>
        <taxon>Flavimaribacter</taxon>
    </lineage>
</organism>
<dbReference type="CDD" id="cd00293">
    <property type="entry name" value="USP-like"/>
    <property type="match status" value="1"/>
</dbReference>
<dbReference type="InterPro" id="IPR006015">
    <property type="entry name" value="Universal_stress_UspA"/>
</dbReference>
<dbReference type="SUPFAM" id="SSF52402">
    <property type="entry name" value="Adenine nucleotide alpha hydrolases-like"/>
    <property type="match status" value="1"/>
</dbReference>
<dbReference type="Proteomes" id="UP001196509">
    <property type="component" value="Unassembled WGS sequence"/>
</dbReference>
<protein>
    <submittedName>
        <fullName evidence="3">Universal stress protein</fullName>
    </submittedName>
</protein>
<evidence type="ECO:0000313" key="4">
    <source>
        <dbReference type="Proteomes" id="UP001196509"/>
    </source>
</evidence>
<proteinExistence type="inferred from homology"/>
<sequence>MYKNIMVPVDLAHESRLEKALATAADLGRHYGAEIHLIGVTGVTPGAVGHTPEEYKRTLEEFADRLSREKGVGFQAHAEVSHDPAVELDKIIERKSEEIGVDLVIMASHVPGFVDRFVRSNAGYLVEHSSISVFVVRG</sequence>